<comment type="caution">
    <text evidence="3">The sequence shown here is derived from an EMBL/GenBank/DDBJ whole genome shotgun (WGS) entry which is preliminary data.</text>
</comment>
<evidence type="ECO:0000256" key="1">
    <source>
        <dbReference type="SAM" id="Coils"/>
    </source>
</evidence>
<feature type="region of interest" description="Disordered" evidence="2">
    <location>
        <begin position="323"/>
        <end position="347"/>
    </location>
</feature>
<dbReference type="Pfam" id="PF11382">
    <property type="entry name" value="MctB"/>
    <property type="match status" value="1"/>
</dbReference>
<proteinExistence type="predicted"/>
<keyword evidence="4" id="KW-1185">Reference proteome</keyword>
<reference evidence="4" key="1">
    <citation type="submission" date="2023-07" db="EMBL/GenBank/DDBJ databases">
        <title>Novel species in the genus Lipingzhangella isolated from Sambhar Salt Lake.</title>
        <authorList>
            <person name="Jiya N."/>
            <person name="Kajale S."/>
            <person name="Sharma A."/>
        </authorList>
    </citation>
    <scope>NUCLEOTIDE SEQUENCE [LARGE SCALE GENOMIC DNA]</scope>
    <source>
        <strain evidence="4">LS1_29</strain>
    </source>
</reference>
<feature type="coiled-coil region" evidence="1">
    <location>
        <begin position="34"/>
        <end position="61"/>
    </location>
</feature>
<evidence type="ECO:0000313" key="4">
    <source>
        <dbReference type="Proteomes" id="UP001250214"/>
    </source>
</evidence>
<dbReference type="InterPro" id="IPR021522">
    <property type="entry name" value="MctB"/>
</dbReference>
<protein>
    <submittedName>
        <fullName evidence="3">Copper transporter</fullName>
    </submittedName>
</protein>
<accession>A0ABU2H3R1</accession>
<name>A0ABU2H3R1_9ACTN</name>
<keyword evidence="1" id="KW-0175">Coiled coil</keyword>
<dbReference type="Proteomes" id="UP001250214">
    <property type="component" value="Unassembled WGS sequence"/>
</dbReference>
<dbReference type="EMBL" id="JAVLVT010000001">
    <property type="protein sequence ID" value="MDS1269490.1"/>
    <property type="molecule type" value="Genomic_DNA"/>
</dbReference>
<gene>
    <name evidence="3" type="ORF">RIF23_04170</name>
</gene>
<feature type="compositionally biased region" description="Basic and acidic residues" evidence="2">
    <location>
        <begin position="327"/>
        <end position="338"/>
    </location>
</feature>
<dbReference type="RefSeq" id="WP_310910955.1">
    <property type="nucleotide sequence ID" value="NZ_JAVLVT010000001.1"/>
</dbReference>
<evidence type="ECO:0000313" key="3">
    <source>
        <dbReference type="EMBL" id="MDS1269490.1"/>
    </source>
</evidence>
<evidence type="ECO:0000256" key="2">
    <source>
        <dbReference type="SAM" id="MobiDB-lite"/>
    </source>
</evidence>
<sequence length="347" mass="35596">MIGFRYHVVSIVAVLLALTVGLVLGTTVLQDPVMQRLSSDANETREQLAEMQEHRDLAQSRVAGADELLDAYAGEILGGRLDGVRVVLVEAPGAEDGVSSELIDRFDQAGATVTGQLRLTETYVDPEERVFLDELTTQLASGVDLPDGDAHRRAGTQLAHALLDPAGAEAEPGQGDTDAAVEESSAQLDAGTVVEGFDQAGLVTTVGDPQAGADIAVLVASGASAPTTDDSGAVDTSTDTDTAMLALGEALATVGASGAVVAGPPTTADRGLIERVYQAQTRITTVDSADTSAGAVATALAVASTVDGRLGRYGVGPYTESFLPAEVPEREPLAHDGADDSDEVEDT</sequence>
<organism evidence="3 4">
    <name type="scientific">Lipingzhangella rawalii</name>
    <dbReference type="NCBI Taxonomy" id="2055835"/>
    <lineage>
        <taxon>Bacteria</taxon>
        <taxon>Bacillati</taxon>
        <taxon>Actinomycetota</taxon>
        <taxon>Actinomycetes</taxon>
        <taxon>Streptosporangiales</taxon>
        <taxon>Nocardiopsidaceae</taxon>
        <taxon>Lipingzhangella</taxon>
    </lineage>
</organism>